<evidence type="ECO:0008006" key="4">
    <source>
        <dbReference type="Google" id="ProtNLM"/>
    </source>
</evidence>
<protein>
    <recommendedName>
        <fullName evidence="4">DUF697 domain-containing protein</fullName>
    </recommendedName>
</protein>
<evidence type="ECO:0000313" key="2">
    <source>
        <dbReference type="EMBL" id="HIU63911.1"/>
    </source>
</evidence>
<accession>A0A9D1MP57</accession>
<reference evidence="2" key="2">
    <citation type="journal article" date="2021" name="PeerJ">
        <title>Extensive microbial diversity within the chicken gut microbiome revealed by metagenomics and culture.</title>
        <authorList>
            <person name="Gilroy R."/>
            <person name="Ravi A."/>
            <person name="Getino M."/>
            <person name="Pursley I."/>
            <person name="Horton D.L."/>
            <person name="Alikhan N.F."/>
            <person name="Baker D."/>
            <person name="Gharbi K."/>
            <person name="Hall N."/>
            <person name="Watson M."/>
            <person name="Adriaenssens E.M."/>
            <person name="Foster-Nyarko E."/>
            <person name="Jarju S."/>
            <person name="Secka A."/>
            <person name="Antonio M."/>
            <person name="Oren A."/>
            <person name="Chaudhuri R.R."/>
            <person name="La Ragione R."/>
            <person name="Hildebrand F."/>
            <person name="Pallen M.J."/>
        </authorList>
    </citation>
    <scope>NUCLEOTIDE SEQUENCE</scope>
    <source>
        <strain evidence="2">CHK160-1198</strain>
    </source>
</reference>
<dbReference type="AlphaFoldDB" id="A0A9D1MP57"/>
<organism evidence="2 3">
    <name type="scientific">Candidatus Avacidaminococcus intestinavium</name>
    <dbReference type="NCBI Taxonomy" id="2840684"/>
    <lineage>
        <taxon>Bacteria</taxon>
        <taxon>Bacillati</taxon>
        <taxon>Bacillota</taxon>
        <taxon>Negativicutes</taxon>
        <taxon>Acidaminococcales</taxon>
        <taxon>Acidaminococcaceae</taxon>
        <taxon>Acidaminococcaceae incertae sedis</taxon>
        <taxon>Candidatus Avacidaminococcus</taxon>
    </lineage>
</organism>
<dbReference type="Proteomes" id="UP000824099">
    <property type="component" value="Unassembled WGS sequence"/>
</dbReference>
<comment type="caution">
    <text evidence="2">The sequence shown here is derived from an EMBL/GenBank/DDBJ whole genome shotgun (WGS) entry which is preliminary data.</text>
</comment>
<dbReference type="EMBL" id="DVNI01000036">
    <property type="protein sequence ID" value="HIU63911.1"/>
    <property type="molecule type" value="Genomic_DNA"/>
</dbReference>
<keyword evidence="1" id="KW-0812">Transmembrane</keyword>
<name>A0A9D1MP57_9FIRM</name>
<keyword evidence="1" id="KW-1133">Transmembrane helix</keyword>
<evidence type="ECO:0000256" key="1">
    <source>
        <dbReference type="SAM" id="Phobius"/>
    </source>
</evidence>
<evidence type="ECO:0000313" key="3">
    <source>
        <dbReference type="Proteomes" id="UP000824099"/>
    </source>
</evidence>
<proteinExistence type="predicted"/>
<reference evidence="2" key="1">
    <citation type="submission" date="2020-10" db="EMBL/GenBank/DDBJ databases">
        <authorList>
            <person name="Gilroy R."/>
        </authorList>
    </citation>
    <scope>NUCLEOTIDE SEQUENCE</scope>
    <source>
        <strain evidence="2">CHK160-1198</strain>
    </source>
</reference>
<keyword evidence="1" id="KW-0472">Membrane</keyword>
<gene>
    <name evidence="2" type="ORF">IAB06_02545</name>
</gene>
<feature type="transmembrane region" description="Helical" evidence="1">
    <location>
        <begin position="22"/>
        <end position="42"/>
    </location>
</feature>
<sequence length="156" mass="17051">MQVTVIDDRSRQEEAESLCRWAAARAGVIVVAPLLGTVAMVANQIYMIIKIGKVYEEEITESMAVSLLGSLGTVFVGQTMATLIPFAPLQIPIAVGTTYGLGKVVNEWLKSGKPEDMSAFKTVYDNAVLEAKKNIDLFKNNPDKDKPLGDETKKFK</sequence>